<dbReference type="Gene3D" id="3.30.160.250">
    <property type="match status" value="1"/>
</dbReference>
<dbReference type="InterPro" id="IPR049389">
    <property type="entry name" value="TTHA0281-like"/>
</dbReference>
<dbReference type="AlphaFoldDB" id="A0A450W078"/>
<evidence type="ECO:0000313" key="1">
    <source>
        <dbReference type="EMBL" id="VFK10453.1"/>
    </source>
</evidence>
<protein>
    <recommendedName>
        <fullName evidence="3">HicB family protein</fullName>
    </recommendedName>
</protein>
<proteinExistence type="predicted"/>
<organism evidence="1">
    <name type="scientific">Candidatus Kentrum sp. LPFa</name>
    <dbReference type="NCBI Taxonomy" id="2126335"/>
    <lineage>
        <taxon>Bacteria</taxon>
        <taxon>Pseudomonadati</taxon>
        <taxon>Pseudomonadota</taxon>
        <taxon>Gammaproteobacteria</taxon>
        <taxon>Candidatus Kentrum</taxon>
    </lineage>
</organism>
<dbReference type="EMBL" id="CAADFP010000040">
    <property type="protein sequence ID" value="VFK26897.1"/>
    <property type="molecule type" value="Genomic_DNA"/>
</dbReference>
<dbReference type="Pfam" id="PF21748">
    <property type="entry name" value="UPF0150"/>
    <property type="match status" value="1"/>
</dbReference>
<name>A0A450W078_9GAMM</name>
<reference evidence="1" key="1">
    <citation type="submission" date="2019-02" db="EMBL/GenBank/DDBJ databases">
        <authorList>
            <person name="Gruber-Vodicka R. H."/>
            <person name="Seah K. B. B."/>
        </authorList>
    </citation>
    <scope>NUCLEOTIDE SEQUENCE</scope>
    <source>
        <strain evidence="1">BECK_S312</strain>
        <strain evidence="2">BECK_S426</strain>
    </source>
</reference>
<dbReference type="EMBL" id="CAADFM010000038">
    <property type="protein sequence ID" value="VFK10453.1"/>
    <property type="molecule type" value="Genomic_DNA"/>
</dbReference>
<evidence type="ECO:0000313" key="2">
    <source>
        <dbReference type="EMBL" id="VFK26897.1"/>
    </source>
</evidence>
<dbReference type="SUPFAM" id="SSF143100">
    <property type="entry name" value="TTHA1013/TTHA0281-like"/>
    <property type="match status" value="1"/>
</dbReference>
<dbReference type="InterPro" id="IPR035069">
    <property type="entry name" value="TTHA1013/TTHA0281-like"/>
</dbReference>
<accession>A0A450W078</accession>
<sequence length="82" mass="9546">MLSRYLQIAMRHARYEILREDGSFYGEIPECQGVYANAATLENCREELAEVLEDWLLFRIHHHLEIPPIEGMALSVRKEMAA</sequence>
<gene>
    <name evidence="1" type="ORF">BECKLPF1236A_GA0070988_100388</name>
    <name evidence="2" type="ORF">BECKLPF1236C_GA0070990_100407</name>
</gene>
<evidence type="ECO:0008006" key="3">
    <source>
        <dbReference type="Google" id="ProtNLM"/>
    </source>
</evidence>